<dbReference type="GO" id="GO:0000287">
    <property type="term" value="F:magnesium ion binding"/>
    <property type="evidence" value="ECO:0007669"/>
    <property type="project" value="TreeGrafter"/>
</dbReference>
<dbReference type="PROSITE" id="PS00909">
    <property type="entry name" value="MR_MLE_2"/>
    <property type="match status" value="1"/>
</dbReference>
<name>X6MP03_RETFI</name>
<keyword evidence="3" id="KW-0460">Magnesium</keyword>
<dbReference type="AlphaFoldDB" id="X6MP03"/>
<dbReference type="PANTHER" id="PTHR13794:SF58">
    <property type="entry name" value="MITOCHONDRIAL ENOLASE SUPERFAMILY MEMBER 1"/>
    <property type="match status" value="1"/>
</dbReference>
<evidence type="ECO:0000256" key="2">
    <source>
        <dbReference type="ARBA" id="ARBA00022723"/>
    </source>
</evidence>
<dbReference type="OrthoDB" id="14161at2759"/>
<dbReference type="InterPro" id="IPR046945">
    <property type="entry name" value="RHMD-like"/>
</dbReference>
<evidence type="ECO:0000313" key="5">
    <source>
        <dbReference type="EMBL" id="ETO15594.1"/>
    </source>
</evidence>
<organism evidence="5 6">
    <name type="scientific">Reticulomyxa filosa</name>
    <dbReference type="NCBI Taxonomy" id="46433"/>
    <lineage>
        <taxon>Eukaryota</taxon>
        <taxon>Sar</taxon>
        <taxon>Rhizaria</taxon>
        <taxon>Retaria</taxon>
        <taxon>Foraminifera</taxon>
        <taxon>Monothalamids</taxon>
        <taxon>Reticulomyxidae</taxon>
        <taxon>Reticulomyxa</taxon>
    </lineage>
</organism>
<accession>X6MP03</accession>
<keyword evidence="2" id="KW-0479">Metal-binding</keyword>
<sequence>MKQGFTAFKMKVGKNIEDDKRRAKIIRETIGKNGIIMTDANQIWNVSTAIKWMKELKEYNIYWIEEPTSPDDIIGHLIISKELNPLGILVATGEHCSNQVLFRQFLELNALQIVQPDTCRLCSIPEIIMVLLLSKIYHKPVCMHAGGVGLNEMARHFAMIDYILISKNKKDRFWEYAQHLKQHFQEETDHINAKYFPPLQSGYVRIKLSSIQQYQFPNGNFWKQRLKQNNSKL</sequence>
<dbReference type="GO" id="GO:0016052">
    <property type="term" value="P:carbohydrate catabolic process"/>
    <property type="evidence" value="ECO:0007669"/>
    <property type="project" value="TreeGrafter"/>
</dbReference>
<dbReference type="SMART" id="SM00922">
    <property type="entry name" value="MR_MLE"/>
    <property type="match status" value="1"/>
</dbReference>
<dbReference type="Gene3D" id="3.20.20.120">
    <property type="entry name" value="Enolase-like C-terminal domain"/>
    <property type="match status" value="1"/>
</dbReference>
<gene>
    <name evidence="5" type="ORF">RFI_21773</name>
</gene>
<comment type="cofactor">
    <cofactor evidence="1">
        <name>Mg(2+)</name>
        <dbReference type="ChEBI" id="CHEBI:18420"/>
    </cofactor>
</comment>
<dbReference type="SUPFAM" id="SSF51604">
    <property type="entry name" value="Enolase C-terminal domain-like"/>
    <property type="match status" value="1"/>
</dbReference>
<evidence type="ECO:0000256" key="1">
    <source>
        <dbReference type="ARBA" id="ARBA00001946"/>
    </source>
</evidence>
<dbReference type="GO" id="GO:0016836">
    <property type="term" value="F:hydro-lyase activity"/>
    <property type="evidence" value="ECO:0007669"/>
    <property type="project" value="TreeGrafter"/>
</dbReference>
<feature type="domain" description="Mandelate racemase/muconate lactonizing enzyme C-terminal" evidence="4">
    <location>
        <begin position="1"/>
        <end position="86"/>
    </location>
</feature>
<dbReference type="InterPro" id="IPR018110">
    <property type="entry name" value="Mandel_Rmase/mucon_lact_enz_CS"/>
</dbReference>
<dbReference type="Proteomes" id="UP000023152">
    <property type="component" value="Unassembled WGS sequence"/>
</dbReference>
<comment type="caution">
    <text evidence="5">The sequence shown here is derived from an EMBL/GenBank/DDBJ whole genome shotgun (WGS) entry which is preliminary data.</text>
</comment>
<dbReference type="InterPro" id="IPR013342">
    <property type="entry name" value="Mandelate_racemase_C"/>
</dbReference>
<keyword evidence="6" id="KW-1185">Reference proteome</keyword>
<dbReference type="InterPro" id="IPR036849">
    <property type="entry name" value="Enolase-like_C_sf"/>
</dbReference>
<reference evidence="5 6" key="1">
    <citation type="journal article" date="2013" name="Curr. Biol.">
        <title>The Genome of the Foraminiferan Reticulomyxa filosa.</title>
        <authorList>
            <person name="Glockner G."/>
            <person name="Hulsmann N."/>
            <person name="Schleicher M."/>
            <person name="Noegel A.A."/>
            <person name="Eichinger L."/>
            <person name="Gallinger C."/>
            <person name="Pawlowski J."/>
            <person name="Sierra R."/>
            <person name="Euteneuer U."/>
            <person name="Pillet L."/>
            <person name="Moustafa A."/>
            <person name="Platzer M."/>
            <person name="Groth M."/>
            <person name="Szafranski K."/>
            <person name="Schliwa M."/>
        </authorList>
    </citation>
    <scope>NUCLEOTIDE SEQUENCE [LARGE SCALE GENOMIC DNA]</scope>
</reference>
<dbReference type="Pfam" id="PF13378">
    <property type="entry name" value="MR_MLE_C"/>
    <property type="match status" value="1"/>
</dbReference>
<proteinExistence type="predicted"/>
<evidence type="ECO:0000313" key="6">
    <source>
        <dbReference type="Proteomes" id="UP000023152"/>
    </source>
</evidence>
<dbReference type="InterPro" id="IPR029065">
    <property type="entry name" value="Enolase_C-like"/>
</dbReference>
<dbReference type="GO" id="GO:0009063">
    <property type="term" value="P:amino acid catabolic process"/>
    <property type="evidence" value="ECO:0007669"/>
    <property type="project" value="InterPro"/>
</dbReference>
<dbReference type="PANTHER" id="PTHR13794">
    <property type="entry name" value="ENOLASE SUPERFAMILY, MANDELATE RACEMASE"/>
    <property type="match status" value="1"/>
</dbReference>
<dbReference type="EMBL" id="ASPP01018971">
    <property type="protein sequence ID" value="ETO15594.1"/>
    <property type="molecule type" value="Genomic_DNA"/>
</dbReference>
<evidence type="ECO:0000259" key="4">
    <source>
        <dbReference type="SMART" id="SM00922"/>
    </source>
</evidence>
<protein>
    <recommendedName>
        <fullName evidence="4">Mandelate racemase/muconate lactonizing enzyme C-terminal domain-containing protein</fullName>
    </recommendedName>
</protein>
<evidence type="ECO:0000256" key="3">
    <source>
        <dbReference type="ARBA" id="ARBA00022842"/>
    </source>
</evidence>